<keyword evidence="6" id="KW-1185">Reference proteome</keyword>
<evidence type="ECO:0000256" key="1">
    <source>
        <dbReference type="ARBA" id="ARBA00001946"/>
    </source>
</evidence>
<evidence type="ECO:0000313" key="6">
    <source>
        <dbReference type="Proteomes" id="UP000635316"/>
    </source>
</evidence>
<comment type="cofactor">
    <cofactor evidence="1">
        <name>Mg(2+)</name>
        <dbReference type="ChEBI" id="CHEBI:18420"/>
    </cofactor>
</comment>
<comment type="caution">
    <text evidence="5">The sequence shown here is derived from an EMBL/GenBank/DDBJ whole genome shotgun (WGS) entry which is preliminary data.</text>
</comment>
<keyword evidence="3" id="KW-0460">Magnesium</keyword>
<accession>A0ABS1EHI6</accession>
<dbReference type="RefSeq" id="WP_200239161.1">
    <property type="nucleotide sequence ID" value="NZ_JAENGP010000021.1"/>
</dbReference>
<dbReference type="SUPFAM" id="SSF51621">
    <property type="entry name" value="Phosphoenolpyruvate/pyruvate domain"/>
    <property type="match status" value="1"/>
</dbReference>
<sequence length="296" mass="32199">MNNSTQPFWRSLLFCPANSEKFIARAHERKADAVILDLEDSISILEKPQAREKLKQSIVRISQGGPDVLVRINRDLDLAVADIAAAVCPELYGLVIPKVKGPEHLQLLVELIEINEQKFNVKPGHTKLLALVETPEGIARINEIAKASPRLVGMAVGGEDLATELDAEPNADSLYVAKMLGVLAARAAGILPIGVIGSVADINNNDQHYKEMLGRSRRLGFAGATCVHPRQVAMINEAFSPGSAQVNAAKRIVQAYEDAKKNGKGAFEFDGRMIDAPIVARAQRLLVQLDQQKNFS</sequence>
<dbReference type="PANTHER" id="PTHR32308">
    <property type="entry name" value="LYASE BETA SUBUNIT, PUTATIVE (AFU_ORTHOLOGUE AFUA_4G13030)-RELATED"/>
    <property type="match status" value="1"/>
</dbReference>
<evidence type="ECO:0000256" key="2">
    <source>
        <dbReference type="ARBA" id="ARBA00022723"/>
    </source>
</evidence>
<evidence type="ECO:0000259" key="4">
    <source>
        <dbReference type="Pfam" id="PF03328"/>
    </source>
</evidence>
<name>A0ABS1EHI6_9BURK</name>
<proteinExistence type="predicted"/>
<dbReference type="Pfam" id="PF03328">
    <property type="entry name" value="HpcH_HpaI"/>
    <property type="match status" value="1"/>
</dbReference>
<dbReference type="Gene3D" id="3.20.20.60">
    <property type="entry name" value="Phosphoenolpyruvate-binding domains"/>
    <property type="match status" value="1"/>
</dbReference>
<dbReference type="InterPro" id="IPR011206">
    <property type="entry name" value="Citrate_lyase_beta/mcl1/mcl2"/>
</dbReference>
<gene>
    <name evidence="5" type="ORF">JHL22_14735</name>
</gene>
<dbReference type="PANTHER" id="PTHR32308:SF0">
    <property type="entry name" value="HPCH_HPAI ALDOLASE_CITRATE LYASE DOMAIN-CONTAINING PROTEIN"/>
    <property type="match status" value="1"/>
</dbReference>
<dbReference type="EMBL" id="JAENGP010000021">
    <property type="protein sequence ID" value="MBK1782470.1"/>
    <property type="molecule type" value="Genomic_DNA"/>
</dbReference>
<dbReference type="InterPro" id="IPR040442">
    <property type="entry name" value="Pyrv_kinase-like_dom_sf"/>
</dbReference>
<protein>
    <submittedName>
        <fullName evidence="5">CoA ester lyase</fullName>
    </submittedName>
</protein>
<dbReference type="PIRSF" id="PIRSF015582">
    <property type="entry name" value="Cit_lyase_B"/>
    <property type="match status" value="1"/>
</dbReference>
<keyword evidence="2" id="KW-0479">Metal-binding</keyword>
<reference evidence="5 6" key="1">
    <citation type="submission" date="2020-12" db="EMBL/GenBank/DDBJ databases">
        <authorList>
            <person name="Lu T."/>
            <person name="Wang Q."/>
            <person name="Han X."/>
        </authorList>
    </citation>
    <scope>NUCLEOTIDE SEQUENCE [LARGE SCALE GENOMIC DNA]</scope>
    <source>
        <strain evidence="5 6">WQ 585</strain>
    </source>
</reference>
<dbReference type="GO" id="GO:0016829">
    <property type="term" value="F:lyase activity"/>
    <property type="evidence" value="ECO:0007669"/>
    <property type="project" value="UniProtKB-KW"/>
</dbReference>
<evidence type="ECO:0000256" key="3">
    <source>
        <dbReference type="ARBA" id="ARBA00022842"/>
    </source>
</evidence>
<feature type="domain" description="HpcH/HpaI aldolase/citrate lyase" evidence="4">
    <location>
        <begin position="10"/>
        <end position="229"/>
    </location>
</feature>
<dbReference type="InterPro" id="IPR015813">
    <property type="entry name" value="Pyrv/PenolPyrv_kinase-like_dom"/>
</dbReference>
<evidence type="ECO:0000313" key="5">
    <source>
        <dbReference type="EMBL" id="MBK1782470.1"/>
    </source>
</evidence>
<dbReference type="Proteomes" id="UP000635316">
    <property type="component" value="Unassembled WGS sequence"/>
</dbReference>
<keyword evidence="5" id="KW-0456">Lyase</keyword>
<organism evidence="5 6">
    <name type="scientific">Advenella mandrilli</name>
    <dbReference type="NCBI Taxonomy" id="2800330"/>
    <lineage>
        <taxon>Bacteria</taxon>
        <taxon>Pseudomonadati</taxon>
        <taxon>Pseudomonadota</taxon>
        <taxon>Betaproteobacteria</taxon>
        <taxon>Burkholderiales</taxon>
        <taxon>Alcaligenaceae</taxon>
    </lineage>
</organism>
<dbReference type="InterPro" id="IPR005000">
    <property type="entry name" value="Aldolase/citrate-lyase_domain"/>
</dbReference>